<dbReference type="AlphaFoldDB" id="A0A2U1QBU6"/>
<dbReference type="InterPro" id="IPR044692">
    <property type="entry name" value="WPP1/2/3"/>
</dbReference>
<keyword evidence="3" id="KW-0963">Cytoplasm</keyword>
<feature type="domain" description="WPP" evidence="6">
    <location>
        <begin position="34"/>
        <end position="135"/>
    </location>
</feature>
<dbReference type="Proteomes" id="UP000245207">
    <property type="component" value="Unassembled WGS sequence"/>
</dbReference>
<dbReference type="Gene3D" id="1.10.246.200">
    <property type="entry name" value="WPP domain"/>
    <property type="match status" value="1"/>
</dbReference>
<dbReference type="PANTHER" id="PTHR34362:SF1">
    <property type="entry name" value="WPP DOMAIN-CONTAINING PROTEIN 1-RELATED"/>
    <property type="match status" value="1"/>
</dbReference>
<protein>
    <submittedName>
        <fullName evidence="7">WPP domain-containing protein</fullName>
    </submittedName>
</protein>
<evidence type="ECO:0000259" key="6">
    <source>
        <dbReference type="Pfam" id="PF13943"/>
    </source>
</evidence>
<evidence type="ECO:0000256" key="5">
    <source>
        <dbReference type="SAM" id="MobiDB-lite"/>
    </source>
</evidence>
<keyword evidence="4" id="KW-0539">Nucleus</keyword>
<evidence type="ECO:0000256" key="2">
    <source>
        <dbReference type="ARBA" id="ARBA00004496"/>
    </source>
</evidence>
<sequence length="153" mass="16934">MSETQTETTPPIPDSDQQQQQLTDDTTTKLSKMSFSIWPPTKRTRDAVTARLIQTLSEKSVLSDRYGTVPEPEASDMARKIEEEAFNSAGDVDDFKAAGKGDEGGDHGLEILQCYSQEISKRMLEFVKARSAGNAEEVKDEVKEEESVADVET</sequence>
<comment type="subcellular location">
    <subcellularLocation>
        <location evidence="2">Cytoplasm</location>
    </subcellularLocation>
    <subcellularLocation>
        <location evidence="1">Nucleus</location>
    </subcellularLocation>
</comment>
<evidence type="ECO:0000256" key="1">
    <source>
        <dbReference type="ARBA" id="ARBA00004123"/>
    </source>
</evidence>
<evidence type="ECO:0000256" key="3">
    <source>
        <dbReference type="ARBA" id="ARBA00022490"/>
    </source>
</evidence>
<organism evidence="7 8">
    <name type="scientific">Artemisia annua</name>
    <name type="common">Sweet wormwood</name>
    <dbReference type="NCBI Taxonomy" id="35608"/>
    <lineage>
        <taxon>Eukaryota</taxon>
        <taxon>Viridiplantae</taxon>
        <taxon>Streptophyta</taxon>
        <taxon>Embryophyta</taxon>
        <taxon>Tracheophyta</taxon>
        <taxon>Spermatophyta</taxon>
        <taxon>Magnoliopsida</taxon>
        <taxon>eudicotyledons</taxon>
        <taxon>Gunneridae</taxon>
        <taxon>Pentapetalae</taxon>
        <taxon>asterids</taxon>
        <taxon>campanulids</taxon>
        <taxon>Asterales</taxon>
        <taxon>Asteraceae</taxon>
        <taxon>Asteroideae</taxon>
        <taxon>Anthemideae</taxon>
        <taxon>Artemisiinae</taxon>
        <taxon>Artemisia</taxon>
    </lineage>
</organism>
<dbReference type="GO" id="GO:0000278">
    <property type="term" value="P:mitotic cell cycle"/>
    <property type="evidence" value="ECO:0007669"/>
    <property type="project" value="InterPro"/>
</dbReference>
<feature type="compositionally biased region" description="Basic and acidic residues" evidence="5">
    <location>
        <begin position="136"/>
        <end position="146"/>
    </location>
</feature>
<comment type="caution">
    <text evidence="7">The sequence shown here is derived from an EMBL/GenBank/DDBJ whole genome shotgun (WGS) entry which is preliminary data.</text>
</comment>
<evidence type="ECO:0000313" key="8">
    <source>
        <dbReference type="Proteomes" id="UP000245207"/>
    </source>
</evidence>
<accession>A0A2U1QBU6</accession>
<reference evidence="7 8" key="1">
    <citation type="journal article" date="2018" name="Mol. Plant">
        <title>The genome of Artemisia annua provides insight into the evolution of Asteraceae family and artemisinin biosynthesis.</title>
        <authorList>
            <person name="Shen Q."/>
            <person name="Zhang L."/>
            <person name="Liao Z."/>
            <person name="Wang S."/>
            <person name="Yan T."/>
            <person name="Shi P."/>
            <person name="Liu M."/>
            <person name="Fu X."/>
            <person name="Pan Q."/>
            <person name="Wang Y."/>
            <person name="Lv Z."/>
            <person name="Lu X."/>
            <person name="Zhang F."/>
            <person name="Jiang W."/>
            <person name="Ma Y."/>
            <person name="Chen M."/>
            <person name="Hao X."/>
            <person name="Li L."/>
            <person name="Tang Y."/>
            <person name="Lv G."/>
            <person name="Zhou Y."/>
            <person name="Sun X."/>
            <person name="Brodelius P.E."/>
            <person name="Rose J.K.C."/>
            <person name="Tang K."/>
        </authorList>
    </citation>
    <scope>NUCLEOTIDE SEQUENCE [LARGE SCALE GENOMIC DNA]</scope>
    <source>
        <strain evidence="8">cv. Huhao1</strain>
        <tissue evidence="7">Leaf</tissue>
    </source>
</reference>
<dbReference type="EMBL" id="PKPP01000238">
    <property type="protein sequence ID" value="PWA95478.1"/>
    <property type="molecule type" value="Genomic_DNA"/>
</dbReference>
<dbReference type="STRING" id="35608.A0A2U1QBU6"/>
<dbReference type="GO" id="GO:0005737">
    <property type="term" value="C:cytoplasm"/>
    <property type="evidence" value="ECO:0007669"/>
    <property type="project" value="UniProtKB-SubCell"/>
</dbReference>
<proteinExistence type="predicted"/>
<dbReference type="PANTHER" id="PTHR34362">
    <property type="entry name" value="WPP DOMAIN-CONTAINING PROTEIN 1-RELATED"/>
    <property type="match status" value="1"/>
</dbReference>
<dbReference type="Pfam" id="PF13943">
    <property type="entry name" value="WPP"/>
    <property type="match status" value="1"/>
</dbReference>
<name>A0A2U1QBU6_ARTAN</name>
<dbReference type="InterPro" id="IPR025265">
    <property type="entry name" value="WPP_dom"/>
</dbReference>
<dbReference type="GO" id="GO:0048527">
    <property type="term" value="P:lateral root development"/>
    <property type="evidence" value="ECO:0007669"/>
    <property type="project" value="InterPro"/>
</dbReference>
<gene>
    <name evidence="7" type="ORF">CTI12_AA008660</name>
</gene>
<feature type="region of interest" description="Disordered" evidence="5">
    <location>
        <begin position="1"/>
        <end position="38"/>
    </location>
</feature>
<dbReference type="GO" id="GO:0005634">
    <property type="term" value="C:nucleus"/>
    <property type="evidence" value="ECO:0007669"/>
    <property type="project" value="UniProtKB-SubCell"/>
</dbReference>
<feature type="compositionally biased region" description="Low complexity" evidence="5">
    <location>
        <begin position="14"/>
        <end position="32"/>
    </location>
</feature>
<keyword evidence="8" id="KW-1185">Reference proteome</keyword>
<evidence type="ECO:0000313" key="7">
    <source>
        <dbReference type="EMBL" id="PWA95478.1"/>
    </source>
</evidence>
<feature type="region of interest" description="Disordered" evidence="5">
    <location>
        <begin position="131"/>
        <end position="153"/>
    </location>
</feature>
<dbReference type="OrthoDB" id="1927559at2759"/>
<evidence type="ECO:0000256" key="4">
    <source>
        <dbReference type="ARBA" id="ARBA00023242"/>
    </source>
</evidence>
<dbReference type="InterPro" id="IPR038214">
    <property type="entry name" value="WPP_sf"/>
</dbReference>